<sequence>SIRNSKSTHNTGDGITLYSYGEIINTEISDNIERGIHHYGRNSSPSNEDTEPDERYVLIKNNKVYRNNLIDKKNYAGIELNGGGDATLHVEVIGNTIKSNWGSAMTVTSINKINDKNYKSIVKNNDISDTKNNNGSTSGIGNGIYVRNSNVLSIDSNNIYDNEHYGIWLNNYEDKYKIDNIEIINNTFYGNNEGAYHIEKEDDIDNLSIKDNIE</sequence>
<dbReference type="EMBL" id="JAEDAM010000092">
    <property type="protein sequence ID" value="MBS8122415.1"/>
    <property type="molecule type" value="Genomic_DNA"/>
</dbReference>
<dbReference type="InterPro" id="IPR011050">
    <property type="entry name" value="Pectin_lyase_fold/virulence"/>
</dbReference>
<comment type="caution">
    <text evidence="2">The sequence shown here is derived from an EMBL/GenBank/DDBJ whole genome shotgun (WGS) entry which is preliminary data.</text>
</comment>
<dbReference type="InterPro" id="IPR039448">
    <property type="entry name" value="Beta_helix"/>
</dbReference>
<dbReference type="InterPro" id="IPR012334">
    <property type="entry name" value="Pectin_lyas_fold"/>
</dbReference>
<reference evidence="2 3" key="1">
    <citation type="journal article" date="2021" name="Nat. Commun.">
        <title>Reductive evolution and unique predatory mode in the CPR bacterium Vampirococcus lugosii.</title>
        <authorList>
            <person name="Moreira D."/>
            <person name="Zivanovic Y."/>
            <person name="Lopez-Archilla A.I."/>
            <person name="Iniesto M."/>
            <person name="Lopez-Garcia P."/>
        </authorList>
    </citation>
    <scope>NUCLEOTIDE SEQUENCE [LARGE SCALE GENOMIC DNA]</scope>
    <source>
        <strain evidence="2">Chiprana</strain>
    </source>
</reference>
<protein>
    <recommendedName>
        <fullName evidence="1">Right handed beta helix domain-containing protein</fullName>
    </recommendedName>
</protein>
<dbReference type="Proteomes" id="UP000680365">
    <property type="component" value="Unassembled WGS sequence"/>
</dbReference>
<dbReference type="SMART" id="SM00710">
    <property type="entry name" value="PbH1"/>
    <property type="match status" value="5"/>
</dbReference>
<evidence type="ECO:0000259" key="1">
    <source>
        <dbReference type="Pfam" id="PF13229"/>
    </source>
</evidence>
<evidence type="ECO:0000313" key="3">
    <source>
        <dbReference type="Proteomes" id="UP000680365"/>
    </source>
</evidence>
<proteinExistence type="predicted"/>
<accession>A0ABS5QMJ6</accession>
<keyword evidence="3" id="KW-1185">Reference proteome</keyword>
<evidence type="ECO:0000313" key="2">
    <source>
        <dbReference type="EMBL" id="MBS8122415.1"/>
    </source>
</evidence>
<dbReference type="InterPro" id="IPR006626">
    <property type="entry name" value="PbH1"/>
</dbReference>
<feature type="domain" description="Right handed beta helix" evidence="1">
    <location>
        <begin position="57"/>
        <end position="212"/>
    </location>
</feature>
<dbReference type="SUPFAM" id="SSF51126">
    <property type="entry name" value="Pectin lyase-like"/>
    <property type="match status" value="1"/>
</dbReference>
<feature type="non-terminal residue" evidence="2">
    <location>
        <position position="1"/>
    </location>
</feature>
<gene>
    <name evidence="2" type="ORF">VAMP_492n49</name>
</gene>
<dbReference type="Pfam" id="PF13229">
    <property type="entry name" value="Beta_helix"/>
    <property type="match status" value="1"/>
</dbReference>
<name>A0ABS5QMJ6_9BACT</name>
<dbReference type="Gene3D" id="2.160.20.10">
    <property type="entry name" value="Single-stranded right-handed beta-helix, Pectin lyase-like"/>
    <property type="match status" value="1"/>
</dbReference>
<organism evidence="2 3">
    <name type="scientific">Candidatus Vampirococcus lugosii</name>
    <dbReference type="NCBI Taxonomy" id="2789015"/>
    <lineage>
        <taxon>Bacteria</taxon>
        <taxon>Candidatus Absconditibacteriota</taxon>
        <taxon>Vampirococcus</taxon>
    </lineage>
</organism>